<dbReference type="GO" id="GO:0006518">
    <property type="term" value="P:peptide metabolic process"/>
    <property type="evidence" value="ECO:0007669"/>
    <property type="project" value="TreeGrafter"/>
</dbReference>
<evidence type="ECO:0000256" key="1">
    <source>
        <dbReference type="ARBA" id="ARBA00022670"/>
    </source>
</evidence>
<dbReference type="CDD" id="cd09606">
    <property type="entry name" value="M3B_PepF"/>
    <property type="match status" value="1"/>
</dbReference>
<dbReference type="Gene3D" id="1.10.1370.30">
    <property type="match status" value="1"/>
</dbReference>
<evidence type="ECO:0000256" key="4">
    <source>
        <dbReference type="ARBA" id="ARBA00022833"/>
    </source>
</evidence>
<organism evidence="8 9">
    <name type="scientific">Methylacidimicrobium cyclopophantes</name>
    <dbReference type="NCBI Taxonomy" id="1041766"/>
    <lineage>
        <taxon>Bacteria</taxon>
        <taxon>Pseudomonadati</taxon>
        <taxon>Verrucomicrobiota</taxon>
        <taxon>Methylacidimicrobium</taxon>
    </lineage>
</organism>
<dbReference type="NCBIfam" id="TIGR02289">
    <property type="entry name" value="M3_not_pepF"/>
    <property type="match status" value="1"/>
</dbReference>
<evidence type="ECO:0000313" key="9">
    <source>
        <dbReference type="Proteomes" id="UP000381693"/>
    </source>
</evidence>
<evidence type="ECO:0000256" key="5">
    <source>
        <dbReference type="ARBA" id="ARBA00023049"/>
    </source>
</evidence>
<keyword evidence="4 6" id="KW-0862">Zinc</keyword>
<dbReference type="PANTHER" id="PTHR11804">
    <property type="entry name" value="PROTEASE M3 THIMET OLIGOPEPTIDASE-RELATED"/>
    <property type="match status" value="1"/>
</dbReference>
<accession>A0A5E6MBJ8</accession>
<proteinExistence type="inferred from homology"/>
<dbReference type="InterPro" id="IPR045090">
    <property type="entry name" value="Pept_M3A_M3B"/>
</dbReference>
<dbReference type="GO" id="GO:0004222">
    <property type="term" value="F:metalloendopeptidase activity"/>
    <property type="evidence" value="ECO:0007669"/>
    <property type="project" value="InterPro"/>
</dbReference>
<evidence type="ECO:0000313" key="8">
    <source>
        <dbReference type="EMBL" id="VVM05689.1"/>
    </source>
</evidence>
<keyword evidence="5 6" id="KW-0482">Metalloprotease</keyword>
<dbReference type="Pfam" id="PF01432">
    <property type="entry name" value="Peptidase_M3"/>
    <property type="match status" value="1"/>
</dbReference>
<feature type="domain" description="Peptidase M3A/M3B catalytic" evidence="7">
    <location>
        <begin position="208"/>
        <end position="577"/>
    </location>
</feature>
<dbReference type="Proteomes" id="UP000381693">
    <property type="component" value="Unassembled WGS sequence"/>
</dbReference>
<protein>
    <submittedName>
        <fullName evidence="8">Partial oligoendopeptidase F</fullName>
    </submittedName>
</protein>
<evidence type="ECO:0000259" key="7">
    <source>
        <dbReference type="Pfam" id="PF01432"/>
    </source>
</evidence>
<dbReference type="InterPro" id="IPR011976">
    <property type="entry name" value="Pept_M3B_oligopep-rel"/>
</dbReference>
<dbReference type="InterPro" id="IPR001567">
    <property type="entry name" value="Pept_M3A_M3B_dom"/>
</dbReference>
<evidence type="ECO:0000256" key="2">
    <source>
        <dbReference type="ARBA" id="ARBA00022723"/>
    </source>
</evidence>
<evidence type="ECO:0000256" key="3">
    <source>
        <dbReference type="ARBA" id="ARBA00022801"/>
    </source>
</evidence>
<dbReference type="SUPFAM" id="SSF55486">
    <property type="entry name" value="Metalloproteases ('zincins'), catalytic domain"/>
    <property type="match status" value="1"/>
</dbReference>
<dbReference type="AlphaFoldDB" id="A0A5E6MBJ8"/>
<keyword evidence="3 6" id="KW-0378">Hydrolase</keyword>
<sequence length="606" mass="69912">GRPPALPRLQASKSMRLALFGRGWQGLSHEMNAFPPLAPFVPRSFLPGAADLCSLSELENYFGRLEQELHEARSTAALEAWLGHYDEVQAAMDEVRAERYIAMTCQTDDPEREKAYLEILTVVDPWRKARQIGILRAFCHHPCVESLPESYSVLRRSVEMQVRLFREKNIVRETEEARLSQQYQKIVGAMTLNFDGREQTLAQVGKVLEEPDRSRRQRAWEQIAQRRGRDAATLEEIFDRLLALRREIAVAAGFRDYRDYAFARAERFDYTPEDCLEFGRAIEAVVVPICREMDLRREKRLGVDRLRPWDLAVDIEGKPPLHPFRTGAEFLEKTEKTIVALDEELGGLFRLLRKAELMDLENRKGKAPGGYQSTLSEARLPFIFMNAVGTHRDLETLLHESGHAFHTLLARTQPLYAYRSAPLEFCEVASMAMELLAAPHLGEFYGEEELRRAQRNHLEGILRFLPWMALVDGFQHWLYTHPGHSREERANAWMELRRRFGGREDWSGYEEVLRSLWHRQLHIFEYPFYYIEYGIAQLGALGLWKRSRSDPRGALEAYRRALTLGGSKPLPELFAAAELPFSFGRQNLESLVTAVREALQELEEAP</sequence>
<dbReference type="GO" id="GO:0046872">
    <property type="term" value="F:metal ion binding"/>
    <property type="evidence" value="ECO:0007669"/>
    <property type="project" value="UniProtKB-UniRule"/>
</dbReference>
<feature type="non-terminal residue" evidence="8">
    <location>
        <position position="1"/>
    </location>
</feature>
<reference evidence="8" key="1">
    <citation type="submission" date="2019-09" db="EMBL/GenBank/DDBJ databases">
        <authorList>
            <person name="Cremers G."/>
        </authorList>
    </citation>
    <scope>NUCLEOTIDE SEQUENCE [LARGE SCALE GENOMIC DNA]</scope>
    <source>
        <strain evidence="8">3B</strain>
    </source>
</reference>
<keyword evidence="9" id="KW-1185">Reference proteome</keyword>
<gene>
    <name evidence="8" type="primary">pepF/pepB</name>
    <name evidence="8" type="ORF">MAMC_00754</name>
</gene>
<name>A0A5E6MBJ8_9BACT</name>
<keyword evidence="2 6" id="KW-0479">Metal-binding</keyword>
<comment type="cofactor">
    <cofactor evidence="6">
        <name>Zn(2+)</name>
        <dbReference type="ChEBI" id="CHEBI:29105"/>
    </cofactor>
    <text evidence="6">Binds 1 zinc ion.</text>
</comment>
<comment type="similarity">
    <text evidence="6">Belongs to the peptidase M3 family.</text>
</comment>
<evidence type="ECO:0000256" key="6">
    <source>
        <dbReference type="RuleBase" id="RU003435"/>
    </source>
</evidence>
<comment type="caution">
    <text evidence="8">The sequence shown here is derived from an EMBL/GenBank/DDBJ whole genome shotgun (WGS) entry which is preliminary data.</text>
</comment>
<dbReference type="GO" id="GO:0006508">
    <property type="term" value="P:proteolysis"/>
    <property type="evidence" value="ECO:0007669"/>
    <property type="project" value="UniProtKB-KW"/>
</dbReference>
<dbReference type="PANTHER" id="PTHR11804:SF48">
    <property type="entry name" value="PUTATIVE-RELATED"/>
    <property type="match status" value="1"/>
</dbReference>
<dbReference type="EMBL" id="CABFUZ020000096">
    <property type="protein sequence ID" value="VVM05689.1"/>
    <property type="molecule type" value="Genomic_DNA"/>
</dbReference>
<keyword evidence="1 6" id="KW-0645">Protease</keyword>